<dbReference type="EMBL" id="CM032188">
    <property type="protein sequence ID" value="KAG7088481.1"/>
    <property type="molecule type" value="Genomic_DNA"/>
</dbReference>
<keyword evidence="2" id="KW-1133">Transmembrane helix</keyword>
<organism evidence="3 4">
    <name type="scientific">Marasmius oreades</name>
    <name type="common">fairy-ring Marasmius</name>
    <dbReference type="NCBI Taxonomy" id="181124"/>
    <lineage>
        <taxon>Eukaryota</taxon>
        <taxon>Fungi</taxon>
        <taxon>Dikarya</taxon>
        <taxon>Basidiomycota</taxon>
        <taxon>Agaricomycotina</taxon>
        <taxon>Agaricomycetes</taxon>
        <taxon>Agaricomycetidae</taxon>
        <taxon>Agaricales</taxon>
        <taxon>Marasmiineae</taxon>
        <taxon>Marasmiaceae</taxon>
        <taxon>Marasmius</taxon>
    </lineage>
</organism>
<dbReference type="GeneID" id="66081544"/>
<evidence type="ECO:0000313" key="4">
    <source>
        <dbReference type="Proteomes" id="UP001049176"/>
    </source>
</evidence>
<evidence type="ECO:0000313" key="3">
    <source>
        <dbReference type="EMBL" id="KAG7088481.1"/>
    </source>
</evidence>
<evidence type="ECO:0000256" key="1">
    <source>
        <dbReference type="SAM" id="MobiDB-lite"/>
    </source>
</evidence>
<reference evidence="3" key="1">
    <citation type="journal article" date="2021" name="Genome Biol. Evol.">
        <title>The assembled and annotated genome of the fairy-ring fungus Marasmius oreades.</title>
        <authorList>
            <person name="Hiltunen M."/>
            <person name="Ament-Velasquez S.L."/>
            <person name="Johannesson H."/>
        </authorList>
    </citation>
    <scope>NUCLEOTIDE SEQUENCE</scope>
    <source>
        <strain evidence="3">03SP1</strain>
    </source>
</reference>
<feature type="region of interest" description="Disordered" evidence="1">
    <location>
        <begin position="1"/>
        <end position="27"/>
    </location>
</feature>
<feature type="transmembrane region" description="Helical" evidence="2">
    <location>
        <begin position="31"/>
        <end position="56"/>
    </location>
</feature>
<keyword evidence="2" id="KW-0472">Membrane</keyword>
<comment type="caution">
    <text evidence="3">The sequence shown here is derived from an EMBL/GenBank/DDBJ whole genome shotgun (WGS) entry which is preliminary data.</text>
</comment>
<sequence>MNNSSSTLGTATTDATSSPTQPTSHSNSSNLYLFTFVATLFVLLLISSTIIFRSYILRRRYQRNLQEALASGVILTPREQGSRRKRFRTRPKFYDVWLDPTGDTWEDMMPVSVLPVKPKRRRKVSHIDNRAQRRGPSITERFVNALSMGRNRIFRLPAAPSPQAPQEDLESSQLAAASVPISCAPPEPEKGPTTTIYTPSVPIQFQVAVLVQMPSPRNIRYREDISCTDRSEDAELPEVVFGVTRLHSRHQNDLLIDSTPSVLK</sequence>
<accession>A0A9P7RRI6</accession>
<protein>
    <submittedName>
        <fullName evidence="3">Uncharacterized protein</fullName>
    </submittedName>
</protein>
<proteinExistence type="predicted"/>
<keyword evidence="4" id="KW-1185">Reference proteome</keyword>
<dbReference type="Proteomes" id="UP001049176">
    <property type="component" value="Chromosome 8"/>
</dbReference>
<dbReference type="RefSeq" id="XP_043004952.1">
    <property type="nucleotide sequence ID" value="XM_043157585.1"/>
</dbReference>
<keyword evidence="2" id="KW-0812">Transmembrane</keyword>
<name>A0A9P7RRI6_9AGAR</name>
<gene>
    <name evidence="3" type="ORF">E1B28_012469</name>
</gene>
<evidence type="ECO:0000256" key="2">
    <source>
        <dbReference type="SAM" id="Phobius"/>
    </source>
</evidence>
<dbReference type="OrthoDB" id="3256943at2759"/>
<dbReference type="AlphaFoldDB" id="A0A9P7RRI6"/>